<feature type="chain" id="PRO_5017663998" evidence="1">
    <location>
        <begin position="21"/>
        <end position="109"/>
    </location>
</feature>
<dbReference type="SUPFAM" id="SSF47473">
    <property type="entry name" value="EF-hand"/>
    <property type="match status" value="1"/>
</dbReference>
<dbReference type="Proteomes" id="UP000263753">
    <property type="component" value="Chromosome"/>
</dbReference>
<dbReference type="Gene3D" id="1.10.238.10">
    <property type="entry name" value="EF-hand"/>
    <property type="match status" value="1"/>
</dbReference>
<dbReference type="PROSITE" id="PS50222">
    <property type="entry name" value="EF_HAND_2"/>
    <property type="match status" value="1"/>
</dbReference>
<dbReference type="GO" id="GO:0005509">
    <property type="term" value="F:calcium ion binding"/>
    <property type="evidence" value="ECO:0007669"/>
    <property type="project" value="InterPro"/>
</dbReference>
<accession>A0A3B7LVE7</accession>
<name>A0A3B7LVE7_9GAMM</name>
<reference evidence="4" key="1">
    <citation type="submission" date="2018-09" db="EMBL/GenBank/DDBJ databases">
        <title>The complete genome of Acinetobacter sp. strain WCHAc010005.</title>
        <authorList>
            <person name="Hu Y."/>
            <person name="Long H."/>
            <person name="Feng Y."/>
            <person name="Zong Z."/>
        </authorList>
    </citation>
    <scope>NUCLEOTIDE SEQUENCE [LARGE SCALE GENOMIC DNA]</scope>
    <source>
        <strain evidence="4">WCHAc010005</strain>
    </source>
</reference>
<evidence type="ECO:0000259" key="2">
    <source>
        <dbReference type="PROSITE" id="PS50222"/>
    </source>
</evidence>
<protein>
    <submittedName>
        <fullName evidence="3">EF-hand domain-containing protein</fullName>
    </submittedName>
</protein>
<dbReference type="InterPro" id="IPR002048">
    <property type="entry name" value="EF_hand_dom"/>
</dbReference>
<organism evidence="3 4">
    <name type="scientific">Acinetobacter chinensis</name>
    <dbReference type="NCBI Taxonomy" id="2004650"/>
    <lineage>
        <taxon>Bacteria</taxon>
        <taxon>Pseudomonadati</taxon>
        <taxon>Pseudomonadota</taxon>
        <taxon>Gammaproteobacteria</taxon>
        <taxon>Moraxellales</taxon>
        <taxon>Moraxellaceae</taxon>
        <taxon>Acinetobacter</taxon>
    </lineage>
</organism>
<dbReference type="RefSeq" id="WP_087514064.1">
    <property type="nucleotide sequence ID" value="NZ_CP032134.1"/>
</dbReference>
<dbReference type="AlphaFoldDB" id="A0A3B7LVE7"/>
<feature type="signal peptide" evidence="1">
    <location>
        <begin position="1"/>
        <end position="20"/>
    </location>
</feature>
<gene>
    <name evidence="3" type="ORF">CDG60_09315</name>
</gene>
<feature type="domain" description="EF-hand" evidence="2">
    <location>
        <begin position="66"/>
        <end position="101"/>
    </location>
</feature>
<dbReference type="KEGG" id="achi:CDG60_09315"/>
<evidence type="ECO:0000256" key="1">
    <source>
        <dbReference type="SAM" id="SignalP"/>
    </source>
</evidence>
<dbReference type="PROSITE" id="PS51257">
    <property type="entry name" value="PROKAR_LIPOPROTEIN"/>
    <property type="match status" value="1"/>
</dbReference>
<proteinExistence type="predicted"/>
<keyword evidence="1" id="KW-0732">Signal</keyword>
<dbReference type="EMBL" id="CP032134">
    <property type="protein sequence ID" value="AXY56746.1"/>
    <property type="molecule type" value="Genomic_DNA"/>
</dbReference>
<dbReference type="InterPro" id="IPR011992">
    <property type="entry name" value="EF-hand-dom_pair"/>
</dbReference>
<evidence type="ECO:0000313" key="3">
    <source>
        <dbReference type="EMBL" id="AXY56746.1"/>
    </source>
</evidence>
<sequence>MKIISLVVGLLCFQASAVFACEPAEIGWTALFKQYDMNKNKMFEWSEFKKIQDFLPYEWPDNPEFKGEDGRRKLFQLMDKNKDEQLDQTELYEVYTYLENPCAGWPWTS</sequence>
<evidence type="ECO:0000313" key="4">
    <source>
        <dbReference type="Proteomes" id="UP000263753"/>
    </source>
</evidence>